<evidence type="ECO:0000256" key="4">
    <source>
        <dbReference type="ARBA" id="ARBA00022692"/>
    </source>
</evidence>
<dbReference type="PANTHER" id="PTHR13448">
    <property type="entry name" value="TRANSMEMBRANE PROTEIN 214"/>
    <property type="match status" value="1"/>
</dbReference>
<keyword evidence="6" id="KW-0256">Endoplasmic reticulum</keyword>
<evidence type="ECO:0000313" key="13">
    <source>
        <dbReference type="Proteomes" id="UP000053105"/>
    </source>
</evidence>
<dbReference type="AlphaFoldDB" id="A0A0M8ZW21"/>
<dbReference type="OrthoDB" id="10022292at2759"/>
<dbReference type="EMBL" id="KQ435845">
    <property type="protein sequence ID" value="KOX71196.1"/>
    <property type="molecule type" value="Genomic_DNA"/>
</dbReference>
<evidence type="ECO:0000256" key="2">
    <source>
        <dbReference type="ARBA" id="ARBA00007984"/>
    </source>
</evidence>
<dbReference type="STRING" id="166423.A0A0M8ZW21"/>
<dbReference type="GO" id="GO:0005789">
    <property type="term" value="C:endoplasmic reticulum membrane"/>
    <property type="evidence" value="ECO:0007669"/>
    <property type="project" value="UniProtKB-SubCell"/>
</dbReference>
<name>A0A0M8ZW21_9HYME</name>
<reference evidence="12 13" key="1">
    <citation type="submission" date="2015-07" db="EMBL/GenBank/DDBJ databases">
        <title>The genome of Melipona quadrifasciata.</title>
        <authorList>
            <person name="Pan H."/>
            <person name="Kapheim K."/>
        </authorList>
    </citation>
    <scope>NUCLEOTIDE SEQUENCE [LARGE SCALE GENOMIC DNA]</scope>
    <source>
        <strain evidence="12">0111107301</strain>
        <tissue evidence="12">Whole body</tissue>
    </source>
</reference>
<evidence type="ECO:0000256" key="9">
    <source>
        <dbReference type="ARBA" id="ARBA00023180"/>
    </source>
</evidence>
<evidence type="ECO:0000256" key="3">
    <source>
        <dbReference type="ARBA" id="ARBA00011720"/>
    </source>
</evidence>
<evidence type="ECO:0000313" key="12">
    <source>
        <dbReference type="EMBL" id="KOX71196.1"/>
    </source>
</evidence>
<comment type="similarity">
    <text evidence="2">Belongs to the TMEM214 family.</text>
</comment>
<evidence type="ECO:0000256" key="1">
    <source>
        <dbReference type="ARBA" id="ARBA00004477"/>
    </source>
</evidence>
<dbReference type="Proteomes" id="UP000053105">
    <property type="component" value="Unassembled WGS sequence"/>
</dbReference>
<protein>
    <recommendedName>
        <fullName evidence="14">Transmembrane protein 214-A</fullName>
    </recommendedName>
</protein>
<comment type="subunit">
    <text evidence="3">Constitutively interacts with CASP4; required for the localization of procaspase 4 to the ER.</text>
</comment>
<evidence type="ECO:0000256" key="8">
    <source>
        <dbReference type="ARBA" id="ARBA00023136"/>
    </source>
</evidence>
<feature type="region of interest" description="Disordered" evidence="11">
    <location>
        <begin position="59"/>
        <end position="108"/>
    </location>
</feature>
<dbReference type="GO" id="GO:0006915">
    <property type="term" value="P:apoptotic process"/>
    <property type="evidence" value="ECO:0007669"/>
    <property type="project" value="UniProtKB-KW"/>
</dbReference>
<evidence type="ECO:0000256" key="6">
    <source>
        <dbReference type="ARBA" id="ARBA00022824"/>
    </source>
</evidence>
<organism evidence="12 13">
    <name type="scientific">Melipona quadrifasciata</name>
    <dbReference type="NCBI Taxonomy" id="166423"/>
    <lineage>
        <taxon>Eukaryota</taxon>
        <taxon>Metazoa</taxon>
        <taxon>Ecdysozoa</taxon>
        <taxon>Arthropoda</taxon>
        <taxon>Hexapoda</taxon>
        <taxon>Insecta</taxon>
        <taxon>Pterygota</taxon>
        <taxon>Neoptera</taxon>
        <taxon>Endopterygota</taxon>
        <taxon>Hymenoptera</taxon>
        <taxon>Apocrita</taxon>
        <taxon>Aculeata</taxon>
        <taxon>Apoidea</taxon>
        <taxon>Anthophila</taxon>
        <taxon>Apidae</taxon>
        <taxon>Melipona</taxon>
    </lineage>
</organism>
<keyword evidence="13" id="KW-1185">Reference proteome</keyword>
<dbReference type="GO" id="GO:0005794">
    <property type="term" value="C:Golgi apparatus"/>
    <property type="evidence" value="ECO:0007669"/>
    <property type="project" value="TreeGrafter"/>
</dbReference>
<accession>A0A0M8ZW21</accession>
<evidence type="ECO:0000256" key="11">
    <source>
        <dbReference type="SAM" id="MobiDB-lite"/>
    </source>
</evidence>
<keyword evidence="8" id="KW-0472">Membrane</keyword>
<feature type="compositionally biased region" description="Basic and acidic residues" evidence="11">
    <location>
        <begin position="93"/>
        <end position="108"/>
    </location>
</feature>
<comment type="subcellular location">
    <subcellularLocation>
        <location evidence="1">Endoplasmic reticulum membrane</location>
        <topology evidence="1">Multi-pass membrane protein</topology>
    </subcellularLocation>
</comment>
<keyword evidence="5" id="KW-0053">Apoptosis</keyword>
<dbReference type="PANTHER" id="PTHR13448:SF0">
    <property type="entry name" value="TRANSMEMBRANE PROTEIN 214"/>
    <property type="match status" value="1"/>
</dbReference>
<dbReference type="InterPro" id="IPR019308">
    <property type="entry name" value="TMEM214"/>
</dbReference>
<proteinExistence type="inferred from homology"/>
<keyword evidence="4" id="KW-0812">Transmembrane</keyword>
<sequence>MSGGWELVGRNKKDKNDGKINKLTKVEKKKFIENAPKVEDFLPLSQVKTLYDNLDNNVKTYNNLDDKENKKFKGKENKTKENEERKKPQKQQQSDKKKQPKEKSPKSIKDALNMINAEELYNIFTSSQTRFPEAPLIWLKDLAAFLNIKIPVDKEDAVFSGKSKDYPLSIVPKSISSILEKAIDMAGKQTVQLFYENTLTAMAADMVKGSPAVGHKIFLQLLAHINSELTVANISKLIRVKNSYQNRKNIGLSLLWAISQAGKKNLTVGLKVWHEVMSPMLETKSYCNYVAEILNDLVFGHEMCYDLKPELYLDIVEDTCSGKYNISASVSREINNSLEKLRVGVQLILFKNKNINYAKLFEILITKVVQKVHVNYRDELIKALVACLAADPLCFSVWKSVYAKNLYQSHLILMYIDTKYHVIHTTLDTKCLKETCIVFQTINEKWKKGKDENLVNNCTKICKALLLKMTVSANKKFPWKKGIILLLLLISTILAYDIYKHDDFKVSKFLKRTGLVAYGQQSWIIMQEYSSKTIDFIEATSPEYYKITVETCKPYIKLAGDIYLIMKHISFKIYDNIAEFIEKNGPLVIQTIEHYVPGMLDEIKLRSNQGLELLKVYLNLLVKMLTEHSIATLQWLEHNVFVGKLSPENLQNYASKAIDTTQTLASQTYDWVYEKVQTLSKVP</sequence>
<evidence type="ECO:0000256" key="7">
    <source>
        <dbReference type="ARBA" id="ARBA00022989"/>
    </source>
</evidence>
<keyword evidence="9" id="KW-0325">Glycoprotein</keyword>
<evidence type="ECO:0000256" key="10">
    <source>
        <dbReference type="ARBA" id="ARBA00024938"/>
    </source>
</evidence>
<keyword evidence="7" id="KW-1133">Transmembrane helix</keyword>
<feature type="compositionally biased region" description="Basic and acidic residues" evidence="11">
    <location>
        <begin position="64"/>
        <end position="86"/>
    </location>
</feature>
<comment type="function">
    <text evidence="10">Critical mediator, in cooperation with CASP4, of endoplasmic reticulum-stress induced apoptosis. Required or the activation of CASP4 following endoplasmic reticulum stress.</text>
</comment>
<evidence type="ECO:0008006" key="14">
    <source>
        <dbReference type="Google" id="ProtNLM"/>
    </source>
</evidence>
<gene>
    <name evidence="12" type="ORF">WN51_04219</name>
</gene>
<evidence type="ECO:0000256" key="5">
    <source>
        <dbReference type="ARBA" id="ARBA00022703"/>
    </source>
</evidence>
<dbReference type="Pfam" id="PF10151">
    <property type="entry name" value="TMEM214"/>
    <property type="match status" value="1"/>
</dbReference>